<dbReference type="RefSeq" id="WP_093036092.1">
    <property type="nucleotide sequence ID" value="NZ_FNNZ01000022.1"/>
</dbReference>
<dbReference type="Proteomes" id="UP000198816">
    <property type="component" value="Unassembled WGS sequence"/>
</dbReference>
<reference evidence="3" key="1">
    <citation type="submission" date="2016-10" db="EMBL/GenBank/DDBJ databases">
        <authorList>
            <person name="Varghese N."/>
            <person name="Submissions S."/>
        </authorList>
    </citation>
    <scope>NUCLEOTIDE SEQUENCE [LARGE SCALE GENOMIC DNA]</scope>
    <source>
        <strain evidence="3">DSM 217</strain>
    </source>
</reference>
<name>A0A1H3B3B9_THIRO</name>
<organism evidence="2 3">
    <name type="scientific">Thiocapsa roseopersicina</name>
    <dbReference type="NCBI Taxonomy" id="1058"/>
    <lineage>
        <taxon>Bacteria</taxon>
        <taxon>Pseudomonadati</taxon>
        <taxon>Pseudomonadota</taxon>
        <taxon>Gammaproteobacteria</taxon>
        <taxon>Chromatiales</taxon>
        <taxon>Chromatiaceae</taxon>
        <taxon>Thiocapsa</taxon>
    </lineage>
</organism>
<evidence type="ECO:0000256" key="1">
    <source>
        <dbReference type="SAM" id="MobiDB-lite"/>
    </source>
</evidence>
<proteinExistence type="predicted"/>
<dbReference type="EMBL" id="FNNZ01000022">
    <property type="protein sequence ID" value="SDX35904.1"/>
    <property type="molecule type" value="Genomic_DNA"/>
</dbReference>
<dbReference type="OrthoDB" id="5906620at2"/>
<accession>A0A1H3B3B9</accession>
<protein>
    <submittedName>
        <fullName evidence="2">Uncharacterized protein</fullName>
    </submittedName>
</protein>
<evidence type="ECO:0000313" key="3">
    <source>
        <dbReference type="Proteomes" id="UP000198816"/>
    </source>
</evidence>
<evidence type="ECO:0000313" key="2">
    <source>
        <dbReference type="EMBL" id="SDX35904.1"/>
    </source>
</evidence>
<keyword evidence="3" id="KW-1185">Reference proteome</keyword>
<feature type="region of interest" description="Disordered" evidence="1">
    <location>
        <begin position="1"/>
        <end position="20"/>
    </location>
</feature>
<dbReference type="STRING" id="1058.SAMN05421783_12253"/>
<sequence length="83" mass="9634">MAKPKRKLTPAEKAAKKRRREATMIVFMNGKQKRVPRPPTIDGLPVDEFILRNADSVWLHQNEMWECIDEAMDRVYGPRDPGT</sequence>
<gene>
    <name evidence="2" type="ORF">SAMN05421783_12253</name>
</gene>
<dbReference type="AlphaFoldDB" id="A0A1H3B3B9"/>